<gene>
    <name evidence="1" type="ORF">EIY87_35610</name>
</gene>
<reference evidence="1 2" key="1">
    <citation type="submission" date="2018-12" db="EMBL/GenBank/DDBJ databases">
        <title>Amycolatopsis eburnea sp. nov. actinomycete associate with arbuscular mycorrhiza fungal spore.</title>
        <authorList>
            <person name="Lumyong S."/>
            <person name="Chaiya L."/>
        </authorList>
    </citation>
    <scope>NUCLEOTIDE SEQUENCE [LARGE SCALE GENOMIC DNA]</scope>
    <source>
        <strain evidence="1 2">GLM-1</strain>
    </source>
</reference>
<evidence type="ECO:0000313" key="1">
    <source>
        <dbReference type="EMBL" id="RSD10221.1"/>
    </source>
</evidence>
<dbReference type="OrthoDB" id="5343971at2"/>
<organism evidence="1 2">
    <name type="scientific">Amycolatopsis eburnea</name>
    <dbReference type="NCBI Taxonomy" id="2267691"/>
    <lineage>
        <taxon>Bacteria</taxon>
        <taxon>Bacillati</taxon>
        <taxon>Actinomycetota</taxon>
        <taxon>Actinomycetes</taxon>
        <taxon>Pseudonocardiales</taxon>
        <taxon>Pseudonocardiaceae</taxon>
        <taxon>Amycolatopsis</taxon>
    </lineage>
</organism>
<dbReference type="RefSeq" id="WP_125314351.1">
    <property type="nucleotide sequence ID" value="NZ_RSEC01000060.1"/>
</dbReference>
<evidence type="ECO:0000313" key="2">
    <source>
        <dbReference type="Proteomes" id="UP000267081"/>
    </source>
</evidence>
<dbReference type="Gene3D" id="3.30.70.100">
    <property type="match status" value="1"/>
</dbReference>
<dbReference type="InterPro" id="IPR009799">
    <property type="entry name" value="EthD_dom"/>
</dbReference>
<name>A0A3R9FGT0_9PSEU</name>
<dbReference type="EMBL" id="RSEC01000060">
    <property type="protein sequence ID" value="RSD10221.1"/>
    <property type="molecule type" value="Genomic_DNA"/>
</dbReference>
<proteinExistence type="predicted"/>
<protein>
    <submittedName>
        <fullName evidence="1">EthD family reductase</fullName>
    </submittedName>
</protein>
<dbReference type="GO" id="GO:0016491">
    <property type="term" value="F:oxidoreductase activity"/>
    <property type="evidence" value="ECO:0007669"/>
    <property type="project" value="InterPro"/>
</dbReference>
<dbReference type="NCBIfam" id="TIGR02118">
    <property type="entry name" value="EthD family reductase"/>
    <property type="match status" value="1"/>
</dbReference>
<comment type="caution">
    <text evidence="1">The sequence shown here is derived from an EMBL/GenBank/DDBJ whole genome shotgun (WGS) entry which is preliminary data.</text>
</comment>
<accession>A0A3R9FGT0</accession>
<sequence>METVFVIYRATVKEFRFDRDYYESQHLPLVRKAWEQYGLESTTALYPVGDDGIVAVAVNEFRDEQAAIEAFGAPESAAVMDDVLRYTDLTPIRLRGTDFTF</sequence>
<dbReference type="PANTHER" id="PTHR40260:SF2">
    <property type="entry name" value="BLR8190 PROTEIN"/>
    <property type="match status" value="1"/>
</dbReference>
<dbReference type="AlphaFoldDB" id="A0A3R9FGT0"/>
<dbReference type="SUPFAM" id="SSF54909">
    <property type="entry name" value="Dimeric alpha+beta barrel"/>
    <property type="match status" value="1"/>
</dbReference>
<dbReference type="PANTHER" id="PTHR40260">
    <property type="entry name" value="BLR8190 PROTEIN"/>
    <property type="match status" value="1"/>
</dbReference>
<dbReference type="InterPro" id="IPR011008">
    <property type="entry name" value="Dimeric_a/b-barrel"/>
</dbReference>
<dbReference type="Proteomes" id="UP000267081">
    <property type="component" value="Unassembled WGS sequence"/>
</dbReference>
<keyword evidence="2" id="KW-1185">Reference proteome</keyword>